<comment type="caution">
    <text evidence="1">The sequence shown here is derived from an EMBL/GenBank/DDBJ whole genome shotgun (WGS) entry which is preliminary data.</text>
</comment>
<organism evidence="1 2">
    <name type="scientific">Candidatus Nealsonbacteria bacterium CG_4_8_14_3_um_filter_40_11</name>
    <dbReference type="NCBI Taxonomy" id="1974690"/>
    <lineage>
        <taxon>Bacteria</taxon>
        <taxon>Candidatus Nealsoniibacteriota</taxon>
    </lineage>
</organism>
<dbReference type="Proteomes" id="UP000229238">
    <property type="component" value="Unassembled WGS sequence"/>
</dbReference>
<protein>
    <submittedName>
        <fullName evidence="1">Uncharacterized protein</fullName>
    </submittedName>
</protein>
<evidence type="ECO:0000313" key="2">
    <source>
        <dbReference type="Proteomes" id="UP000229238"/>
    </source>
</evidence>
<accession>A0A2M7IKL6</accession>
<sequence>MIKPFHNLRRKSAMIEENSLECPNCGEKTILKPLVYYGIFRNSRQPDGVCGNCGAFYWEHPSKPIPSIVFKSTEQKEEQKPKKLNWFEMSIKQEGRIKRGRKYSP</sequence>
<gene>
    <name evidence="1" type="ORF">COZ92_00290</name>
</gene>
<evidence type="ECO:0000313" key="1">
    <source>
        <dbReference type="EMBL" id="PIW90603.1"/>
    </source>
</evidence>
<dbReference type="AlphaFoldDB" id="A0A2M7IKL6"/>
<reference evidence="2" key="1">
    <citation type="submission" date="2017-09" db="EMBL/GenBank/DDBJ databases">
        <title>Depth-based differentiation of microbial function through sediment-hosted aquifers and enrichment of novel symbionts in the deep terrestrial subsurface.</title>
        <authorList>
            <person name="Probst A.J."/>
            <person name="Ladd B."/>
            <person name="Jarett J.K."/>
            <person name="Geller-Mcgrath D.E."/>
            <person name="Sieber C.M.K."/>
            <person name="Emerson J.B."/>
            <person name="Anantharaman K."/>
            <person name="Thomas B.C."/>
            <person name="Malmstrom R."/>
            <person name="Stieglmeier M."/>
            <person name="Klingl A."/>
            <person name="Woyke T."/>
            <person name="Ryan C.M."/>
            <person name="Banfield J.F."/>
        </authorList>
    </citation>
    <scope>NUCLEOTIDE SEQUENCE [LARGE SCALE GENOMIC DNA]</scope>
</reference>
<proteinExistence type="predicted"/>
<dbReference type="EMBL" id="PFHH01000006">
    <property type="protein sequence ID" value="PIW90603.1"/>
    <property type="molecule type" value="Genomic_DNA"/>
</dbReference>
<name>A0A2M7IKL6_9BACT</name>